<accession>A0ABV3B5W6</accession>
<dbReference type="RefSeq" id="WP_359698734.1">
    <property type="nucleotide sequence ID" value="NZ_JBEYXT010000164.1"/>
</dbReference>
<dbReference type="EMBL" id="JBEYXT010000164">
    <property type="protein sequence ID" value="MEU6804833.1"/>
    <property type="molecule type" value="Genomic_DNA"/>
</dbReference>
<protein>
    <submittedName>
        <fullName evidence="1">Serine-threonine protein kinase</fullName>
    </submittedName>
</protein>
<dbReference type="GO" id="GO:0016301">
    <property type="term" value="F:kinase activity"/>
    <property type="evidence" value="ECO:0007669"/>
    <property type="project" value="UniProtKB-KW"/>
</dbReference>
<name>A0ABV3B5W6_9ACTN</name>
<evidence type="ECO:0000313" key="2">
    <source>
        <dbReference type="Proteomes" id="UP001551189"/>
    </source>
</evidence>
<keyword evidence="2" id="KW-1185">Reference proteome</keyword>
<dbReference type="SUPFAM" id="SSF53474">
    <property type="entry name" value="alpha/beta-Hydrolases"/>
    <property type="match status" value="1"/>
</dbReference>
<gene>
    <name evidence="1" type="ORF">ABZ931_28070</name>
</gene>
<comment type="caution">
    <text evidence="1">The sequence shown here is derived from an EMBL/GenBank/DDBJ whole genome shotgun (WGS) entry which is preliminary data.</text>
</comment>
<evidence type="ECO:0000313" key="1">
    <source>
        <dbReference type="EMBL" id="MEU6804833.1"/>
    </source>
</evidence>
<proteinExistence type="predicted"/>
<organism evidence="1 2">
    <name type="scientific">Streptomyces neyagawaensis</name>
    <dbReference type="NCBI Taxonomy" id="42238"/>
    <lineage>
        <taxon>Bacteria</taxon>
        <taxon>Bacillati</taxon>
        <taxon>Actinomycetota</taxon>
        <taxon>Actinomycetes</taxon>
        <taxon>Kitasatosporales</taxon>
        <taxon>Streptomycetaceae</taxon>
        <taxon>Streptomyces</taxon>
    </lineage>
</organism>
<dbReference type="Proteomes" id="UP001551189">
    <property type="component" value="Unassembled WGS sequence"/>
</dbReference>
<dbReference type="InterPro" id="IPR029058">
    <property type="entry name" value="AB_hydrolase_fold"/>
</dbReference>
<keyword evidence="1" id="KW-0418">Kinase</keyword>
<keyword evidence="1" id="KW-0808">Transferase</keyword>
<reference evidence="1 2" key="1">
    <citation type="submission" date="2024-06" db="EMBL/GenBank/DDBJ databases">
        <title>The Natural Products Discovery Center: Release of the First 8490 Sequenced Strains for Exploring Actinobacteria Biosynthetic Diversity.</title>
        <authorList>
            <person name="Kalkreuter E."/>
            <person name="Kautsar S.A."/>
            <person name="Yang D."/>
            <person name="Bader C.D."/>
            <person name="Teijaro C.N."/>
            <person name="Fluegel L."/>
            <person name="Davis C.M."/>
            <person name="Simpson J.R."/>
            <person name="Lauterbach L."/>
            <person name="Steele A.D."/>
            <person name="Gui C."/>
            <person name="Meng S."/>
            <person name="Li G."/>
            <person name="Viehrig K."/>
            <person name="Ye F."/>
            <person name="Su P."/>
            <person name="Kiefer A.F."/>
            <person name="Nichols A."/>
            <person name="Cepeda A.J."/>
            <person name="Yan W."/>
            <person name="Fan B."/>
            <person name="Jiang Y."/>
            <person name="Adhikari A."/>
            <person name="Zheng C.-J."/>
            <person name="Schuster L."/>
            <person name="Cowan T.M."/>
            <person name="Smanski M.J."/>
            <person name="Chevrette M.G."/>
            <person name="De Carvalho L.P.S."/>
            <person name="Shen B."/>
        </authorList>
    </citation>
    <scope>NUCLEOTIDE SEQUENCE [LARGE SCALE GENOMIC DNA]</scope>
    <source>
        <strain evidence="1 2">NPDC046851</strain>
    </source>
</reference>
<sequence>MAASDMSVTPYWEVTFDADGDVDTGQRDRLLDGVVRRGVVDLVVFAHGWNSDRSGATGLYSRFFAPFPALAPSARLGYVGVLWPSMRFSDEPIPDYRPVPALAPARPALDKRTRHALLEVFPGRATLVEQLARLLEQRPDESASLEEFGRLVRLLVEVPPQGPQGAFTADTLAEGVPEGTPGMLCGETAGVCAEFAAALAEVAASADAAADAVAGASLAASATGPSAVMTGAAVPGPQVWDGAHELLRQATYFAMKRRAGTVGERGLGRLLGQLAERAPDVRVHLVGHSFGARLVSFALRGLPRGVRTVKSATLLQAAFSHYAFAARLPHDPRASGVLNGQQKRVDGPLVCCHSRHDSALGTIYPLASRMAGDARTVRGLSVNSLLGAKWGALGYDGIKAVKGTLSFPLSAALAGRLPASGCVNVDASAVVRRGGAPSGAHSDICHQELARIVLAAGRVV</sequence>